<name>A2V817_9STRE</name>
<dbReference type="PROSITE" id="PS51170">
    <property type="entry name" value="CW"/>
    <property type="match status" value="5"/>
</dbReference>
<dbReference type="NCBIfam" id="TIGR03715">
    <property type="entry name" value="KxYKxGKxW"/>
    <property type="match status" value="1"/>
</dbReference>
<evidence type="ECO:0000256" key="8">
    <source>
        <dbReference type="ARBA" id="ARBA00022737"/>
    </source>
</evidence>
<evidence type="ECO:0000256" key="5">
    <source>
        <dbReference type="ARBA" id="ARBA00022676"/>
    </source>
</evidence>
<keyword evidence="7" id="KW-0732">Signal</keyword>
<dbReference type="Gene3D" id="3.20.20.470">
    <property type="entry name" value="Glucansucrase"/>
    <property type="match status" value="1"/>
</dbReference>
<dbReference type="Pfam" id="PF02324">
    <property type="entry name" value="Glyco_hydro_70"/>
    <property type="match status" value="1"/>
</dbReference>
<evidence type="ECO:0000256" key="10">
    <source>
        <dbReference type="ARBA" id="ARBA00032238"/>
    </source>
</evidence>
<feature type="repeat" description="Cell wall-binding" evidence="11">
    <location>
        <begin position="1155"/>
        <end position="1174"/>
    </location>
</feature>
<comment type="catalytic activity">
    <reaction evidence="1">
        <text>[(1-&gt;6)-alpha-D-glucosyl](n) + sucrose = [(1-&gt;6)-alpha-D-glucosyl](n+1) + D-fructose</text>
        <dbReference type="Rhea" id="RHEA:18825"/>
        <dbReference type="Rhea" id="RHEA-COMP:11144"/>
        <dbReference type="Rhea" id="RHEA-COMP:11145"/>
        <dbReference type="ChEBI" id="CHEBI:17992"/>
        <dbReference type="ChEBI" id="CHEBI:18269"/>
        <dbReference type="ChEBI" id="CHEBI:37721"/>
        <dbReference type="EC" id="2.4.1.5"/>
    </reaction>
</comment>
<keyword evidence="8" id="KW-0677">Repeat</keyword>
<dbReference type="Pfam" id="PF19258">
    <property type="entry name" value="KxYKxGKxW_sig"/>
    <property type="match status" value="1"/>
</dbReference>
<evidence type="ECO:0000256" key="2">
    <source>
        <dbReference type="ARBA" id="ARBA00003243"/>
    </source>
</evidence>
<dbReference type="GO" id="GO:0047849">
    <property type="term" value="F:dextransucrase activity"/>
    <property type="evidence" value="ECO:0007669"/>
    <property type="project" value="UniProtKB-EC"/>
</dbReference>
<dbReference type="InterPro" id="IPR018337">
    <property type="entry name" value="Cell_wall/Cho-bd_repeat"/>
</dbReference>
<proteinExistence type="inferred from homology"/>
<feature type="repeat" description="Cell wall-binding" evidence="11">
    <location>
        <begin position="1135"/>
        <end position="1154"/>
    </location>
</feature>
<dbReference type="SUPFAM" id="SSF51445">
    <property type="entry name" value="(Trans)glycosidases"/>
    <property type="match status" value="2"/>
</dbReference>
<dbReference type="SUPFAM" id="SSF69360">
    <property type="entry name" value="Cell wall binding repeat"/>
    <property type="match status" value="4"/>
</dbReference>
<accession>A2V817</accession>
<dbReference type="EC" id="2.4.1.5" evidence="4"/>
<dbReference type="Pfam" id="PF01473">
    <property type="entry name" value="Choline_bind_1"/>
    <property type="match status" value="1"/>
</dbReference>
<dbReference type="Gene3D" id="3.20.20.80">
    <property type="entry name" value="Glycosidases"/>
    <property type="match status" value="1"/>
</dbReference>
<dbReference type="CAZy" id="GH70">
    <property type="family name" value="Glycoside Hydrolase Family 70"/>
</dbReference>
<feature type="compositionally biased region" description="Polar residues" evidence="12">
    <location>
        <begin position="67"/>
        <end position="77"/>
    </location>
</feature>
<evidence type="ECO:0000256" key="9">
    <source>
        <dbReference type="ARBA" id="ARBA00029911"/>
    </source>
</evidence>
<keyword evidence="6 14" id="KW-0808">Transferase</keyword>
<dbReference type="InterPro" id="IPR027636">
    <property type="entry name" value="Glucan-bd_rpt"/>
</dbReference>
<dbReference type="Gene3D" id="2.10.270.10">
    <property type="entry name" value="Cholin Binding"/>
    <property type="match status" value="5"/>
</dbReference>
<feature type="region of interest" description="Disordered" evidence="12">
    <location>
        <begin position="55"/>
        <end position="163"/>
    </location>
</feature>
<dbReference type="EMBL" id="AB292595">
    <property type="protein sequence ID" value="BAF46394.1"/>
    <property type="molecule type" value="Genomic_DNA"/>
</dbReference>
<feature type="compositionally biased region" description="Low complexity" evidence="12">
    <location>
        <begin position="83"/>
        <end position="102"/>
    </location>
</feature>
<evidence type="ECO:0000256" key="11">
    <source>
        <dbReference type="PROSITE-ProRule" id="PRU00591"/>
    </source>
</evidence>
<evidence type="ECO:0000256" key="6">
    <source>
        <dbReference type="ARBA" id="ARBA00022679"/>
    </source>
</evidence>
<gene>
    <name evidence="14" type="primary">gtf</name>
</gene>
<evidence type="ECO:0000259" key="13">
    <source>
        <dbReference type="Pfam" id="PF02324"/>
    </source>
</evidence>
<sequence length="1553" mass="171618">MSYLGGNYMEKKVHYKLHKVKKQWVAIAVTSLALVGLGVSVPTQSVSADTTDTTTLVSDDSGADTAVDSSTSQSQDVTVADVQDTSTVAADSTTTDSTVSTDDSQDVTDIVTGAADQQTTTSAAVQASQVTSTDTDATTTDTTDEATVNQTADDSDDTTTDTVDTTTAVTADLAGEVSRSAVTETGVDADQLSLDNIQEIDGKYYYIDEDGNVKKNFAITVDGQLLYFDAETGALTSTSTYSFSEGLTNLVDNFSINNQSYDSTEESFELIDGYLTANTWYRPTKILDNGETWVDSTETDFRPLLMAWWPDVDTQIDYLNYMSDYFDLGTTYSADDSQASLNLAAEAVQVKIEQEITRQENTAWLREIISSFVTTQDKWNINTENEGTDHLQGGALLYVNSDLTPWANSDYRLLNRTPTYQTGETNYFKADRTGGYEFLLANDVDNSNPVVQAEQLNQLYYLMNWGSIVFGDDDANFDGVRVDAVDNVNADLLQIYTNLFEAAYGVNESEAQALAHISILEAWSYNDPDYNRDTNGAALAIDNGLRLSFLYSLTRPTDERSGLEPLITSEIGLTDRSEDSAYGDTMPSYVFVRAHDSEVQTIIASIIAEQINPETDGYTFTLDELNQAFDIYNADMNSVDKEYTHYNIPAAYSLLLTNMESVPRVYYGDLYTDNGQYMATKSPYYDQITTLLQARIRYAAGGQAMAVTYYTPASSMSTDNADSVLNETGVLTSVRYGYGIMTADQEATDDSVLTSGIVTIISNNPNLQLDDSEVIAVQVGVAHAGQYYRPLLYPTADGLQSYLNDSDTDITKLVDDNGYIYFTADEIKGYETADMNGYLSVWVPVGADENQDIRVSADTSAYAEDELTYQATAALDSQVIYEGFSNFQDFVTDDSEYTNKLIAENVDLFASWGITSFEMAPQYVSTDDGTFLDSIIQNGYAFDDRYDLAMSQNNKYGSSEDLRNAIKALHAAGIQVIADWVPDQIYSLPGEEVVTATRVNDYGEETEGAYINNTLYVANSKSSGEDYQAQYGGEFLDYLQETYPELFEVAMISTGEPIDPSTKIKTWKAEYFNGTNILGKGAEYVLSDAATGTYFTVTENGTFLPKQLTTDSAITGFYYDGTGMSYFSTSGYRAKASFIVYNGYYYYFDDNGYMVTGTVEINGKTYYFLPNGIQLRDAIYEDENGNQYYFGPLGNQYFNNYYSFDVKEVVDGVTTTVTKWRYFDENGIMARGLVEIDGVYQYYDENGYQVKGELITDADGNLRYFKEDSGEMVVSDFVKIGDNDWYYFDENGIAVTGAQTIAGQNLYFDDNGVQAKGVFVTNADGNRSYYDADSGEKIVADFFTTGDNDWYYADENGNLVTGSQTINGQNLYFAEDGLQAKGVFVTDTAGNIHYYDANSGELAVNTFIGDGDDWYYFDANGIAVTGAQVINGQHLYFADNGIQVKGEIVTDANGNRYYYDADSGEMAVNTFVEIDSVWYYFGADGIAVTGAQVIDGQNLYFNADGSQVKGDVVRINGLRYYYDANSGEQVRNQWVTLPDGTVVFFNARGYTWG</sequence>
<comment type="function">
    <text evidence="2">Production of extracellular glucans, that are thought to play a key role in the development of the dental plaque because of their ability to adhere to smooth surfaces and mediate the aggregation of bacterial cells and food debris.</text>
</comment>
<dbReference type="NCBIfam" id="TIGR04035">
    <property type="entry name" value="glucan_65_rpt"/>
    <property type="match status" value="6"/>
</dbReference>
<reference evidence="14" key="1">
    <citation type="submission" date="2007-02" db="EMBL/GenBank/DDBJ databases">
        <title>Streptococcus gallolyticus ATCC 9809 gtf gene for putative glucosyltransferase.</title>
        <authorList>
            <person name="Tsumori H."/>
            <person name="Shimamura A."/>
        </authorList>
    </citation>
    <scope>NUCLEOTIDE SEQUENCE</scope>
    <source>
        <strain evidence="14">ATCC 9809</strain>
    </source>
</reference>
<dbReference type="GO" id="GO:0009250">
    <property type="term" value="P:glucan biosynthetic process"/>
    <property type="evidence" value="ECO:0007669"/>
    <property type="project" value="InterPro"/>
</dbReference>
<feature type="domain" description="Glycoside hydrolase family 70 catalytic" evidence="13">
    <location>
        <begin position="304"/>
        <end position="1121"/>
    </location>
</feature>
<dbReference type="Gene3D" id="2.30.30.20">
    <property type="entry name" value="Aspartate carbamoyltransferase regulatory subunit, C-terminal domain"/>
    <property type="match status" value="1"/>
</dbReference>
<feature type="compositionally biased region" description="Polar residues" evidence="12">
    <location>
        <begin position="115"/>
        <end position="130"/>
    </location>
</feature>
<evidence type="ECO:0000313" key="14">
    <source>
        <dbReference type="EMBL" id="BAF46394.1"/>
    </source>
</evidence>
<comment type="similarity">
    <text evidence="3">Belongs to the glycosyl hydrolase 70 family.</text>
</comment>
<dbReference type="InterPro" id="IPR003318">
    <property type="entry name" value="Glyco_hydro70cat"/>
</dbReference>
<evidence type="ECO:0000256" key="12">
    <source>
        <dbReference type="SAM" id="MobiDB-lite"/>
    </source>
</evidence>
<organism evidence="14">
    <name type="scientific">Streptococcus gallolyticus</name>
    <dbReference type="NCBI Taxonomy" id="315405"/>
    <lineage>
        <taxon>Bacteria</taxon>
        <taxon>Bacillati</taxon>
        <taxon>Bacillota</taxon>
        <taxon>Bacilli</taxon>
        <taxon>Lactobacillales</taxon>
        <taxon>Streptococcaceae</taxon>
        <taxon>Streptococcus</taxon>
    </lineage>
</organism>
<protein>
    <recommendedName>
        <fullName evidence="4">dextransucrase</fullName>
        <ecNumber evidence="4">2.4.1.5</ecNumber>
    </recommendedName>
    <alternativeName>
        <fullName evidence="9">Dextransucrase</fullName>
    </alternativeName>
    <alternativeName>
        <fullName evidence="10">Sucrose 6-glucosyltransferase</fullName>
    </alternativeName>
</protein>
<feature type="repeat" description="Cell wall-binding" evidence="11">
    <location>
        <begin position="1404"/>
        <end position="1423"/>
    </location>
</feature>
<dbReference type="InterPro" id="IPR022263">
    <property type="entry name" value="KxYKxGKxW"/>
</dbReference>
<evidence type="ECO:0000256" key="1">
    <source>
        <dbReference type="ARBA" id="ARBA00001152"/>
    </source>
</evidence>
<evidence type="ECO:0000256" key="7">
    <source>
        <dbReference type="ARBA" id="ARBA00022729"/>
    </source>
</evidence>
<dbReference type="GO" id="GO:0046527">
    <property type="term" value="F:glucosyltransferase activity"/>
    <property type="evidence" value="ECO:0007669"/>
    <property type="project" value="InterPro"/>
</dbReference>
<feature type="repeat" description="Cell wall-binding" evidence="11">
    <location>
        <begin position="1468"/>
        <end position="1487"/>
    </location>
</feature>
<dbReference type="Gene3D" id="2.30.30.420">
    <property type="entry name" value="glucansucrase"/>
    <property type="match status" value="1"/>
</dbReference>
<dbReference type="Pfam" id="PF19127">
    <property type="entry name" value="Choline_bind_3"/>
    <property type="match status" value="6"/>
</dbReference>
<dbReference type="InterPro" id="IPR017853">
    <property type="entry name" value="GH"/>
</dbReference>
<feature type="compositionally biased region" description="Low complexity" evidence="12">
    <location>
        <begin position="131"/>
        <end position="147"/>
    </location>
</feature>
<feature type="repeat" description="Cell wall-binding" evidence="11">
    <location>
        <begin position="1274"/>
        <end position="1294"/>
    </location>
</feature>
<evidence type="ECO:0000256" key="4">
    <source>
        <dbReference type="ARBA" id="ARBA00012592"/>
    </source>
</evidence>
<evidence type="ECO:0000256" key="3">
    <source>
        <dbReference type="ARBA" id="ARBA00009247"/>
    </source>
</evidence>
<keyword evidence="5 14" id="KW-0328">Glycosyltransferase</keyword>